<dbReference type="EMBL" id="CP059404">
    <property type="protein sequence ID" value="QNE89537.1"/>
    <property type="molecule type" value="Genomic_DNA"/>
</dbReference>
<accession>A0A7G7CPM1</accession>
<dbReference type="KEGG" id="cik:H0194_00185"/>
<evidence type="ECO:0000256" key="2">
    <source>
        <dbReference type="SAM" id="Phobius"/>
    </source>
</evidence>
<feature type="transmembrane region" description="Helical" evidence="2">
    <location>
        <begin position="15"/>
        <end position="36"/>
    </location>
</feature>
<dbReference type="InterPro" id="IPR036465">
    <property type="entry name" value="vWFA_dom_sf"/>
</dbReference>
<keyword evidence="2" id="KW-0812">Transmembrane</keyword>
<feature type="compositionally biased region" description="Basic and acidic residues" evidence="1">
    <location>
        <begin position="107"/>
        <end position="117"/>
    </location>
</feature>
<evidence type="ECO:0000256" key="1">
    <source>
        <dbReference type="SAM" id="MobiDB-lite"/>
    </source>
</evidence>
<keyword evidence="2" id="KW-0472">Membrane</keyword>
<dbReference type="Gene3D" id="3.40.50.410">
    <property type="entry name" value="von Willebrand factor, type A domain"/>
    <property type="match status" value="1"/>
</dbReference>
<gene>
    <name evidence="3" type="ORF">H0194_00185</name>
</gene>
<protein>
    <recommendedName>
        <fullName evidence="5">VWFA domain-containing protein</fullName>
    </recommendedName>
</protein>
<dbReference type="RefSeq" id="WP_185175911.1">
    <property type="nucleotide sequence ID" value="NZ_CP059404.1"/>
</dbReference>
<evidence type="ECO:0008006" key="5">
    <source>
        <dbReference type="Google" id="ProtNLM"/>
    </source>
</evidence>
<proteinExistence type="predicted"/>
<evidence type="ECO:0000313" key="3">
    <source>
        <dbReference type="EMBL" id="QNE89537.1"/>
    </source>
</evidence>
<reference evidence="3 4" key="1">
    <citation type="submission" date="2020-07" db="EMBL/GenBank/DDBJ databases">
        <title>Complete genome and description of Corynebacterium incognita strain Marseille-Q3630 sp. nov.</title>
        <authorList>
            <person name="Boxberger M."/>
        </authorList>
    </citation>
    <scope>NUCLEOTIDE SEQUENCE [LARGE SCALE GENOMIC DNA]</scope>
    <source>
        <strain evidence="3 4">Marseille-Q3630</strain>
    </source>
</reference>
<feature type="compositionally biased region" description="Low complexity" evidence="1">
    <location>
        <begin position="55"/>
        <end position="102"/>
    </location>
</feature>
<keyword evidence="4" id="KW-1185">Reference proteome</keyword>
<organism evidence="3 4">
    <name type="scientific">Corynebacterium incognita</name>
    <dbReference type="NCBI Taxonomy" id="2754725"/>
    <lineage>
        <taxon>Bacteria</taxon>
        <taxon>Bacillati</taxon>
        <taxon>Actinomycetota</taxon>
        <taxon>Actinomycetes</taxon>
        <taxon>Mycobacteriales</taxon>
        <taxon>Corynebacteriaceae</taxon>
        <taxon>Corynebacterium</taxon>
    </lineage>
</organism>
<dbReference type="SUPFAM" id="SSF53300">
    <property type="entry name" value="vWA-like"/>
    <property type="match status" value="1"/>
</dbReference>
<name>A0A7G7CPM1_9CORY</name>
<keyword evidence="2" id="KW-1133">Transmembrane helix</keyword>
<sequence>MGRHSSPRSSSSSNLGVWLIVAGAVILAALAAYLFWPTGGDDSAPADVSQSAFGNTAAQTASESANAAPTTSDAATEATASSTSATSSAAATSKSRSATTSSQRADTGSDKADKADKAEVSAADTLLLMDTSDAVGPIFAPVSHSVADTARALGADGHQVALWNFSSPLTPGVTQGWRSNTGFGGAEEAANTAVSFGTGGDPQSRSAVLAASRSAAEQAATSGAARVVVVTTGTAADMDEQRFSSRLKELQGDATLSVVHVGQGEVDPALKEVADYHTVVKDGTDAEALKKSLAKASGM</sequence>
<evidence type="ECO:0000313" key="4">
    <source>
        <dbReference type="Proteomes" id="UP000515743"/>
    </source>
</evidence>
<dbReference type="Proteomes" id="UP000515743">
    <property type="component" value="Chromosome"/>
</dbReference>
<feature type="region of interest" description="Disordered" evidence="1">
    <location>
        <begin position="55"/>
        <end position="117"/>
    </location>
</feature>
<dbReference type="AlphaFoldDB" id="A0A7G7CPM1"/>